<dbReference type="EMBL" id="JBBBDM010000003">
    <property type="protein sequence ID" value="MEI5687568.1"/>
    <property type="molecule type" value="Genomic_DNA"/>
</dbReference>
<protein>
    <recommendedName>
        <fullName evidence="3">MarR family transcriptional regulator</fullName>
    </recommendedName>
</protein>
<comment type="caution">
    <text evidence="1">The sequence shown here is derived from an EMBL/GenBank/DDBJ whole genome shotgun (WGS) entry which is preliminary data.</text>
</comment>
<gene>
    <name evidence="1" type="ORF">V8201_10815</name>
</gene>
<keyword evidence="2" id="KW-1185">Reference proteome</keyword>
<evidence type="ECO:0000313" key="1">
    <source>
        <dbReference type="EMBL" id="MEI5687568.1"/>
    </source>
</evidence>
<name>A0ABU8H3M6_9SPHN</name>
<sequence>MLSASREIAASLPHGYHASTPLDTLLLLHVAEDDARYLEIGELDVPGATSPRVVARWVAALEKEGLIDRRDRFLALSEKGHRLVIATMEAVYAAQRALD</sequence>
<dbReference type="InterPro" id="IPR036388">
    <property type="entry name" value="WH-like_DNA-bd_sf"/>
</dbReference>
<dbReference type="SUPFAM" id="SSF46785">
    <property type="entry name" value="Winged helix' DNA-binding domain"/>
    <property type="match status" value="1"/>
</dbReference>
<dbReference type="RefSeq" id="WP_037533674.1">
    <property type="nucleotide sequence ID" value="NZ_JBBBDM010000003.1"/>
</dbReference>
<evidence type="ECO:0008006" key="3">
    <source>
        <dbReference type="Google" id="ProtNLM"/>
    </source>
</evidence>
<proteinExistence type="predicted"/>
<organism evidence="1 2">
    <name type="scientific">Sphingomonas kyungheensis</name>
    <dbReference type="NCBI Taxonomy" id="1069987"/>
    <lineage>
        <taxon>Bacteria</taxon>
        <taxon>Pseudomonadati</taxon>
        <taxon>Pseudomonadota</taxon>
        <taxon>Alphaproteobacteria</taxon>
        <taxon>Sphingomonadales</taxon>
        <taxon>Sphingomonadaceae</taxon>
        <taxon>Sphingomonas</taxon>
    </lineage>
</organism>
<accession>A0ABU8H3M6</accession>
<dbReference type="Proteomes" id="UP001367771">
    <property type="component" value="Unassembled WGS sequence"/>
</dbReference>
<dbReference type="InterPro" id="IPR036390">
    <property type="entry name" value="WH_DNA-bd_sf"/>
</dbReference>
<evidence type="ECO:0000313" key="2">
    <source>
        <dbReference type="Proteomes" id="UP001367771"/>
    </source>
</evidence>
<reference evidence="1 2" key="1">
    <citation type="journal article" date="2013" name="Int. J. Syst. Evol. Microbiol.">
        <title>Sphingomonas kyungheensis sp. nov., a bacterium with ginsenoside-converting activity isolated from soil of a ginseng field.</title>
        <authorList>
            <person name="Son H.M."/>
            <person name="Yang J.E."/>
            <person name="Park Y."/>
            <person name="Han C.K."/>
            <person name="Kim S.G."/>
            <person name="Kook M."/>
            <person name="Yi T.H."/>
        </authorList>
    </citation>
    <scope>NUCLEOTIDE SEQUENCE [LARGE SCALE GENOMIC DNA]</scope>
    <source>
        <strain evidence="1 2">LMG 26582</strain>
    </source>
</reference>
<dbReference type="Gene3D" id="1.10.10.10">
    <property type="entry name" value="Winged helix-like DNA-binding domain superfamily/Winged helix DNA-binding domain"/>
    <property type="match status" value="1"/>
</dbReference>